<feature type="coiled-coil region" evidence="1">
    <location>
        <begin position="36"/>
        <end position="63"/>
    </location>
</feature>
<comment type="caution">
    <text evidence="2">The sequence shown here is derived from an EMBL/GenBank/DDBJ whole genome shotgun (WGS) entry which is preliminary data.</text>
</comment>
<accession>A0A4R6FID1</accession>
<dbReference type="AlphaFoldDB" id="A0A4R6FID1"/>
<evidence type="ECO:0000313" key="3">
    <source>
        <dbReference type="Proteomes" id="UP000295493"/>
    </source>
</evidence>
<protein>
    <recommendedName>
        <fullName evidence="4">FlgN protein</fullName>
    </recommendedName>
</protein>
<dbReference type="OrthoDB" id="7571789at2"/>
<name>A0A4R6FID1_9SPHN</name>
<reference evidence="2 3" key="1">
    <citation type="submission" date="2019-03" db="EMBL/GenBank/DDBJ databases">
        <title>Genomic Encyclopedia of Type Strains, Phase IV (KMG-IV): sequencing the most valuable type-strain genomes for metagenomic binning, comparative biology and taxonomic classification.</title>
        <authorList>
            <person name="Goeker M."/>
        </authorList>
    </citation>
    <scope>NUCLEOTIDE SEQUENCE [LARGE SCALE GENOMIC DNA]</scope>
    <source>
        <strain evidence="2 3">DSM 25059</strain>
    </source>
</reference>
<dbReference type="RefSeq" id="WP_133495981.1">
    <property type="nucleotide sequence ID" value="NZ_BMLU01000008.1"/>
</dbReference>
<evidence type="ECO:0008006" key="4">
    <source>
        <dbReference type="Google" id="ProtNLM"/>
    </source>
</evidence>
<keyword evidence="1" id="KW-0175">Coiled coil</keyword>
<keyword evidence="3" id="KW-1185">Reference proteome</keyword>
<sequence length="140" mass="15630">MAAELLDLMQAMARITEQETELLYEHAPRAEIEEVVRDKIRLAAALDAQLARMERENPKWRAEIDPELRVELAEAAERMANSAKANGIALERKIAFAEDLILAIEQDTRRRRGSTSASYGAGGMMQRADLPSPIAINTQL</sequence>
<evidence type="ECO:0000256" key="1">
    <source>
        <dbReference type="SAM" id="Coils"/>
    </source>
</evidence>
<dbReference type="EMBL" id="SNWD01000008">
    <property type="protein sequence ID" value="TDN81123.1"/>
    <property type="molecule type" value="Genomic_DNA"/>
</dbReference>
<proteinExistence type="predicted"/>
<dbReference type="Proteomes" id="UP000295493">
    <property type="component" value="Unassembled WGS sequence"/>
</dbReference>
<gene>
    <name evidence="2" type="ORF">EV664_10865</name>
</gene>
<evidence type="ECO:0000313" key="2">
    <source>
        <dbReference type="EMBL" id="TDN81123.1"/>
    </source>
</evidence>
<organism evidence="2 3">
    <name type="scientific">Stakelama pacifica</name>
    <dbReference type="NCBI Taxonomy" id="517720"/>
    <lineage>
        <taxon>Bacteria</taxon>
        <taxon>Pseudomonadati</taxon>
        <taxon>Pseudomonadota</taxon>
        <taxon>Alphaproteobacteria</taxon>
        <taxon>Sphingomonadales</taxon>
        <taxon>Sphingomonadaceae</taxon>
        <taxon>Stakelama</taxon>
    </lineage>
</organism>